<name>T0ZMC5_9ZZZZ</name>
<evidence type="ECO:0000313" key="3">
    <source>
        <dbReference type="EMBL" id="EQD45582.1"/>
    </source>
</evidence>
<dbReference type="GO" id="GO:0016887">
    <property type="term" value="F:ATP hydrolysis activity"/>
    <property type="evidence" value="ECO:0007669"/>
    <property type="project" value="InterPro"/>
</dbReference>
<sequence length="90" mass="10497">QRDYLELVADFDTLYLSDVPLLTDKMRDAAQRLIWLVDVCYDRGVTMMVSAALPPAELYPDGMKNGDFRRTVSRLQEMQSADWPKLRREE</sequence>
<reference evidence="3" key="1">
    <citation type="submission" date="2013-08" db="EMBL/GenBank/DDBJ databases">
        <authorList>
            <person name="Mendez C."/>
            <person name="Richter M."/>
            <person name="Ferrer M."/>
            <person name="Sanchez J."/>
        </authorList>
    </citation>
    <scope>NUCLEOTIDE SEQUENCE</scope>
</reference>
<feature type="non-terminal residue" evidence="3">
    <location>
        <position position="1"/>
    </location>
</feature>
<organism evidence="3">
    <name type="scientific">mine drainage metagenome</name>
    <dbReference type="NCBI Taxonomy" id="410659"/>
    <lineage>
        <taxon>unclassified sequences</taxon>
        <taxon>metagenomes</taxon>
        <taxon>ecological metagenomes</taxon>
    </lineage>
</organism>
<dbReference type="Pfam" id="PF03969">
    <property type="entry name" value="AFG1_ATPase"/>
    <property type="match status" value="1"/>
</dbReference>
<protein>
    <submittedName>
        <fullName evidence="3">ATPase, AFG1-like protein</fullName>
    </submittedName>
</protein>
<dbReference type="GO" id="GO:0005737">
    <property type="term" value="C:cytoplasm"/>
    <property type="evidence" value="ECO:0007669"/>
    <property type="project" value="TreeGrafter"/>
</dbReference>
<dbReference type="PANTHER" id="PTHR12169">
    <property type="entry name" value="ATPASE N2B"/>
    <property type="match status" value="1"/>
</dbReference>
<reference evidence="3" key="2">
    <citation type="journal article" date="2014" name="ISME J.">
        <title>Microbial stratification in low pH oxic and suboxic macroscopic growths along an acid mine drainage.</title>
        <authorList>
            <person name="Mendez-Garcia C."/>
            <person name="Mesa V."/>
            <person name="Sprenger R.R."/>
            <person name="Richter M."/>
            <person name="Diez M.S."/>
            <person name="Solano J."/>
            <person name="Bargiela R."/>
            <person name="Golyshina O.V."/>
            <person name="Manteca A."/>
            <person name="Ramos J.L."/>
            <person name="Gallego J.R."/>
            <person name="Llorente I."/>
            <person name="Martins Dos Santos V.A."/>
            <person name="Jensen O.N."/>
            <person name="Pelaez A.I."/>
            <person name="Sanchez J."/>
            <person name="Ferrer M."/>
        </authorList>
    </citation>
    <scope>NUCLEOTIDE SEQUENCE</scope>
</reference>
<keyword evidence="1" id="KW-0547">Nucleotide-binding</keyword>
<dbReference type="EMBL" id="AUZX01010851">
    <property type="protein sequence ID" value="EQD45582.1"/>
    <property type="molecule type" value="Genomic_DNA"/>
</dbReference>
<comment type="caution">
    <text evidence="3">The sequence shown here is derived from an EMBL/GenBank/DDBJ whole genome shotgun (WGS) entry which is preliminary data.</text>
</comment>
<keyword evidence="2" id="KW-0067">ATP-binding</keyword>
<dbReference type="PANTHER" id="PTHR12169:SF6">
    <property type="entry name" value="AFG1-LIKE ATPASE"/>
    <property type="match status" value="1"/>
</dbReference>
<evidence type="ECO:0000256" key="1">
    <source>
        <dbReference type="ARBA" id="ARBA00022741"/>
    </source>
</evidence>
<gene>
    <name evidence="3" type="ORF">B1A_14777</name>
</gene>
<dbReference type="AlphaFoldDB" id="T0ZMC5"/>
<proteinExistence type="predicted"/>
<evidence type="ECO:0000256" key="2">
    <source>
        <dbReference type="ARBA" id="ARBA00022840"/>
    </source>
</evidence>
<accession>T0ZMC5</accession>
<dbReference type="GO" id="GO:0005524">
    <property type="term" value="F:ATP binding"/>
    <property type="evidence" value="ECO:0007669"/>
    <property type="project" value="UniProtKB-KW"/>
</dbReference>
<dbReference type="InterPro" id="IPR005654">
    <property type="entry name" value="ATPase_AFG1-like"/>
</dbReference>